<gene>
    <name evidence="1" type="ORF">Fmac_032650</name>
</gene>
<dbReference type="InterPro" id="IPR011989">
    <property type="entry name" value="ARM-like"/>
</dbReference>
<comment type="caution">
    <text evidence="1">The sequence shown here is derived from an EMBL/GenBank/DDBJ whole genome shotgun (WGS) entry which is preliminary data.</text>
</comment>
<protein>
    <submittedName>
        <fullName evidence="1">Uncharacterized protein</fullName>
    </submittedName>
</protein>
<accession>A0ABD1L5I1</accession>
<dbReference type="Proteomes" id="UP001603857">
    <property type="component" value="Unassembled WGS sequence"/>
</dbReference>
<dbReference type="AlphaFoldDB" id="A0ABD1L5I1"/>
<evidence type="ECO:0000313" key="2">
    <source>
        <dbReference type="Proteomes" id="UP001603857"/>
    </source>
</evidence>
<dbReference type="EMBL" id="JBGMDY010000011">
    <property type="protein sequence ID" value="KAL2318774.1"/>
    <property type="molecule type" value="Genomic_DNA"/>
</dbReference>
<name>A0ABD1L5I1_9FABA</name>
<dbReference type="InterPro" id="IPR016024">
    <property type="entry name" value="ARM-type_fold"/>
</dbReference>
<dbReference type="SUPFAM" id="SSF48371">
    <property type="entry name" value="ARM repeat"/>
    <property type="match status" value="1"/>
</dbReference>
<sequence>MLTDSSKSMVDEALTIMSVLASHQEAKIAFVKASTIPILIDLLRTGLPRNKENACCYSTCFVQEGCDNLACISRLGLCHTSH</sequence>
<organism evidence="1 2">
    <name type="scientific">Flemingia macrophylla</name>
    <dbReference type="NCBI Taxonomy" id="520843"/>
    <lineage>
        <taxon>Eukaryota</taxon>
        <taxon>Viridiplantae</taxon>
        <taxon>Streptophyta</taxon>
        <taxon>Embryophyta</taxon>
        <taxon>Tracheophyta</taxon>
        <taxon>Spermatophyta</taxon>
        <taxon>Magnoliopsida</taxon>
        <taxon>eudicotyledons</taxon>
        <taxon>Gunneridae</taxon>
        <taxon>Pentapetalae</taxon>
        <taxon>rosids</taxon>
        <taxon>fabids</taxon>
        <taxon>Fabales</taxon>
        <taxon>Fabaceae</taxon>
        <taxon>Papilionoideae</taxon>
        <taxon>50 kb inversion clade</taxon>
        <taxon>NPAAA clade</taxon>
        <taxon>indigoferoid/millettioid clade</taxon>
        <taxon>Phaseoleae</taxon>
        <taxon>Flemingia</taxon>
    </lineage>
</organism>
<dbReference type="Gene3D" id="1.25.10.10">
    <property type="entry name" value="Leucine-rich Repeat Variant"/>
    <property type="match status" value="1"/>
</dbReference>
<reference evidence="1 2" key="1">
    <citation type="submission" date="2024-08" db="EMBL/GenBank/DDBJ databases">
        <title>Insights into the chromosomal genome structure of Flemingia macrophylla.</title>
        <authorList>
            <person name="Ding Y."/>
            <person name="Zhao Y."/>
            <person name="Bi W."/>
            <person name="Wu M."/>
            <person name="Zhao G."/>
            <person name="Gong Y."/>
            <person name="Li W."/>
            <person name="Zhang P."/>
        </authorList>
    </citation>
    <scope>NUCLEOTIDE SEQUENCE [LARGE SCALE GENOMIC DNA]</scope>
    <source>
        <strain evidence="1">DYQJB</strain>
        <tissue evidence="1">Leaf</tissue>
    </source>
</reference>
<proteinExistence type="predicted"/>
<keyword evidence="2" id="KW-1185">Reference proteome</keyword>
<evidence type="ECO:0000313" key="1">
    <source>
        <dbReference type="EMBL" id="KAL2318774.1"/>
    </source>
</evidence>